<dbReference type="Gene3D" id="3.40.630.30">
    <property type="match status" value="1"/>
</dbReference>
<sequence>MAINVNIKLVTERDYTNTKFLGWLYKLDEFNTDEQDTIFSLFHSGITYGYFINNIMRGFIRIKSLDVYSINMLFVDKSFQNCGIGSALLQLAINKFGNKDIVLNVFTDNYIAINMYKKFGFVIEETISCSNEPECPLKFIHKKQYRMRRMR</sequence>
<dbReference type="InterPro" id="IPR000182">
    <property type="entry name" value="GNAT_dom"/>
</dbReference>
<dbReference type="EMBL" id="BK032734">
    <property type="protein sequence ID" value="DAF57398.1"/>
    <property type="molecule type" value="Genomic_DNA"/>
</dbReference>
<reference evidence="2" key="1">
    <citation type="journal article" date="2021" name="Proc. Natl. Acad. Sci. U.S.A.">
        <title>A Catalog of Tens of Thousands of Viruses from Human Metagenomes Reveals Hidden Associations with Chronic Diseases.</title>
        <authorList>
            <person name="Tisza M.J."/>
            <person name="Buck C.B."/>
        </authorList>
    </citation>
    <scope>NUCLEOTIDE SEQUENCE</scope>
    <source>
        <strain evidence="2">CtqfO1</strain>
    </source>
</reference>
<dbReference type="PROSITE" id="PS51186">
    <property type="entry name" value="GNAT"/>
    <property type="match status" value="1"/>
</dbReference>
<dbReference type="GO" id="GO:0016747">
    <property type="term" value="F:acyltransferase activity, transferring groups other than amino-acyl groups"/>
    <property type="evidence" value="ECO:0007669"/>
    <property type="project" value="InterPro"/>
</dbReference>
<dbReference type="SUPFAM" id="SSF55729">
    <property type="entry name" value="Acyl-CoA N-acyltransferases (Nat)"/>
    <property type="match status" value="1"/>
</dbReference>
<name>A0A8S5T2C9_9CAUD</name>
<protein>
    <submittedName>
        <fullName evidence="2">Acetyltransferase domain containing protein</fullName>
    </submittedName>
</protein>
<dbReference type="CDD" id="cd04301">
    <property type="entry name" value="NAT_SF"/>
    <property type="match status" value="1"/>
</dbReference>
<dbReference type="Pfam" id="PF00583">
    <property type="entry name" value="Acetyltransf_1"/>
    <property type="match status" value="1"/>
</dbReference>
<evidence type="ECO:0000313" key="2">
    <source>
        <dbReference type="EMBL" id="DAF57398.1"/>
    </source>
</evidence>
<accession>A0A8S5T2C9</accession>
<proteinExistence type="predicted"/>
<evidence type="ECO:0000259" key="1">
    <source>
        <dbReference type="PROSITE" id="PS51186"/>
    </source>
</evidence>
<feature type="domain" description="N-acetyltransferase" evidence="1">
    <location>
        <begin position="10"/>
        <end position="151"/>
    </location>
</feature>
<dbReference type="InterPro" id="IPR016181">
    <property type="entry name" value="Acyl_CoA_acyltransferase"/>
</dbReference>
<organism evidence="2">
    <name type="scientific">Myoviridae sp. ctqfO1</name>
    <dbReference type="NCBI Taxonomy" id="2827710"/>
    <lineage>
        <taxon>Viruses</taxon>
        <taxon>Duplodnaviria</taxon>
        <taxon>Heunggongvirae</taxon>
        <taxon>Uroviricota</taxon>
        <taxon>Caudoviricetes</taxon>
    </lineage>
</organism>